<dbReference type="Proteomes" id="UP001064489">
    <property type="component" value="Chromosome 4"/>
</dbReference>
<reference evidence="2" key="1">
    <citation type="journal article" date="2022" name="Plant J.">
        <title>Strategies of tolerance reflected in two North American maple genomes.</title>
        <authorList>
            <person name="McEvoy S.L."/>
            <person name="Sezen U.U."/>
            <person name="Trouern-Trend A."/>
            <person name="McMahon S.M."/>
            <person name="Schaberg P.G."/>
            <person name="Yang J."/>
            <person name="Wegrzyn J.L."/>
            <person name="Swenson N.G."/>
        </authorList>
    </citation>
    <scope>NUCLEOTIDE SEQUENCE</scope>
    <source>
        <strain evidence="2">91603</strain>
    </source>
</reference>
<evidence type="ECO:0000256" key="1">
    <source>
        <dbReference type="SAM" id="Coils"/>
    </source>
</evidence>
<dbReference type="EMBL" id="JAJSOW010000101">
    <property type="protein sequence ID" value="KAI9181450.1"/>
    <property type="molecule type" value="Genomic_DNA"/>
</dbReference>
<keyword evidence="3" id="KW-1185">Reference proteome</keyword>
<evidence type="ECO:0000313" key="2">
    <source>
        <dbReference type="EMBL" id="KAI9181450.1"/>
    </source>
</evidence>
<reference evidence="2" key="2">
    <citation type="submission" date="2023-02" db="EMBL/GenBank/DDBJ databases">
        <authorList>
            <person name="Swenson N.G."/>
            <person name="Wegrzyn J.L."/>
            <person name="Mcevoy S.L."/>
        </authorList>
    </citation>
    <scope>NUCLEOTIDE SEQUENCE</scope>
    <source>
        <strain evidence="2">91603</strain>
        <tissue evidence="2">Leaf</tissue>
    </source>
</reference>
<organism evidence="2 3">
    <name type="scientific">Acer negundo</name>
    <name type="common">Box elder</name>
    <dbReference type="NCBI Taxonomy" id="4023"/>
    <lineage>
        <taxon>Eukaryota</taxon>
        <taxon>Viridiplantae</taxon>
        <taxon>Streptophyta</taxon>
        <taxon>Embryophyta</taxon>
        <taxon>Tracheophyta</taxon>
        <taxon>Spermatophyta</taxon>
        <taxon>Magnoliopsida</taxon>
        <taxon>eudicotyledons</taxon>
        <taxon>Gunneridae</taxon>
        <taxon>Pentapetalae</taxon>
        <taxon>rosids</taxon>
        <taxon>malvids</taxon>
        <taxon>Sapindales</taxon>
        <taxon>Sapindaceae</taxon>
        <taxon>Hippocastanoideae</taxon>
        <taxon>Acereae</taxon>
        <taxon>Acer</taxon>
    </lineage>
</organism>
<dbReference type="AlphaFoldDB" id="A0AAD5J4F5"/>
<proteinExistence type="predicted"/>
<sequence>MAKLERTVAPLSKEKKDFDATADRAKKELDRVQKKLEIEKTHSTLYTLKRNELKSELAAIENHILENANGVDEPLPGQMVFSDGVDIVSSSDLFISKRKELDGEGAALEPPVVELKALIMDT</sequence>
<feature type="coiled-coil region" evidence="1">
    <location>
        <begin position="15"/>
        <end position="42"/>
    </location>
</feature>
<gene>
    <name evidence="2" type="ORF">LWI28_015146</name>
</gene>
<protein>
    <submittedName>
        <fullName evidence="2">Uncharacterized protein</fullName>
    </submittedName>
</protein>
<evidence type="ECO:0000313" key="3">
    <source>
        <dbReference type="Proteomes" id="UP001064489"/>
    </source>
</evidence>
<name>A0AAD5J4F5_ACENE</name>
<comment type="caution">
    <text evidence="2">The sequence shown here is derived from an EMBL/GenBank/DDBJ whole genome shotgun (WGS) entry which is preliminary data.</text>
</comment>
<accession>A0AAD5J4F5</accession>
<keyword evidence="1" id="KW-0175">Coiled coil</keyword>